<evidence type="ECO:0000256" key="1">
    <source>
        <dbReference type="SAM" id="MobiDB-lite"/>
    </source>
</evidence>
<organism evidence="2 3">
    <name type="scientific">Achlya hypogyna</name>
    <name type="common">Oomycete</name>
    <name type="synonym">Protoachlya hypogyna</name>
    <dbReference type="NCBI Taxonomy" id="1202772"/>
    <lineage>
        <taxon>Eukaryota</taxon>
        <taxon>Sar</taxon>
        <taxon>Stramenopiles</taxon>
        <taxon>Oomycota</taxon>
        <taxon>Saprolegniomycetes</taxon>
        <taxon>Saprolegniales</taxon>
        <taxon>Achlyaceae</taxon>
        <taxon>Achlya</taxon>
    </lineage>
</organism>
<gene>
    <name evidence="2" type="ORF">ACHHYP_01895</name>
</gene>
<accession>A0A1V9Z7S7</accession>
<evidence type="ECO:0000313" key="2">
    <source>
        <dbReference type="EMBL" id="OQR94048.1"/>
    </source>
</evidence>
<dbReference type="Proteomes" id="UP000243579">
    <property type="component" value="Unassembled WGS sequence"/>
</dbReference>
<proteinExistence type="predicted"/>
<evidence type="ECO:0000313" key="3">
    <source>
        <dbReference type="Proteomes" id="UP000243579"/>
    </source>
</evidence>
<dbReference type="Gene3D" id="3.40.50.11960">
    <property type="match status" value="1"/>
</dbReference>
<keyword evidence="3" id="KW-1185">Reference proteome</keyword>
<dbReference type="EMBL" id="JNBR01000379">
    <property type="protein sequence ID" value="OQR94048.1"/>
    <property type="molecule type" value="Genomic_DNA"/>
</dbReference>
<sequence>MTSSRVLVLGDARVGKKHVVEALVASSGTAAEWSKTDDTLALPHTLCTKYYTAALEFVIPTNKVLPTDLDGYEAALLVWDATQKASWVYVQSTMEALSTRDHGLEVLIAVANRATAGLVFENMTDACLEHNVEHVQVHEASVALSPTDETSGIDRIIEALQCNMWASMVMLNGQPKPSVPEPQVVAEEPKAVPPPPTGPIRDQEEDFEALLHEVMSIRQDVNQNRLTDEERRARAADMAMKLWSLLGEGESSDEED</sequence>
<name>A0A1V9Z7S7_ACHHY</name>
<dbReference type="InterPro" id="IPR019341">
    <property type="entry name" value="Alpha/Gamma-adaptin-bd_p34"/>
</dbReference>
<dbReference type="PANTHER" id="PTHR14659:SF1">
    <property type="entry name" value="ALPHA- AND GAMMA-ADAPTIN-BINDING PROTEIN P34"/>
    <property type="match status" value="1"/>
</dbReference>
<reference evidence="2 3" key="1">
    <citation type="journal article" date="2014" name="Genome Biol. Evol.">
        <title>The secreted proteins of Achlya hypogyna and Thraustotheca clavata identify the ancestral oomycete secretome and reveal gene acquisitions by horizontal gene transfer.</title>
        <authorList>
            <person name="Misner I."/>
            <person name="Blouin N."/>
            <person name="Leonard G."/>
            <person name="Richards T.A."/>
            <person name="Lane C.E."/>
        </authorList>
    </citation>
    <scope>NUCLEOTIDE SEQUENCE [LARGE SCALE GENOMIC DNA]</scope>
    <source>
        <strain evidence="2 3">ATCC 48635</strain>
    </source>
</reference>
<dbReference type="Pfam" id="PF10199">
    <property type="entry name" value="Adaptin_binding"/>
    <property type="match status" value="1"/>
</dbReference>
<dbReference type="STRING" id="1202772.A0A1V9Z7S7"/>
<dbReference type="PANTHER" id="PTHR14659">
    <property type="entry name" value="ALPHA- AND GAMMA-ADAPTIN-BINDING PROTEIN P34"/>
    <property type="match status" value="1"/>
</dbReference>
<protein>
    <submittedName>
        <fullName evidence="2">Uncharacterized protein</fullName>
    </submittedName>
</protein>
<dbReference type="AlphaFoldDB" id="A0A1V9Z7S7"/>
<comment type="caution">
    <text evidence="2">The sequence shown here is derived from an EMBL/GenBank/DDBJ whole genome shotgun (WGS) entry which is preliminary data.</text>
</comment>
<dbReference type="OrthoDB" id="1741717at2759"/>
<feature type="region of interest" description="Disordered" evidence="1">
    <location>
        <begin position="176"/>
        <end position="199"/>
    </location>
</feature>